<comment type="caution">
    <text evidence="3">The sequence shown here is derived from an EMBL/GenBank/DDBJ whole genome shotgun (WGS) entry which is preliminary data.</text>
</comment>
<evidence type="ECO:0000313" key="3">
    <source>
        <dbReference type="EMBL" id="OIS96626.1"/>
    </source>
</evidence>
<evidence type="ECO:0000313" key="4">
    <source>
        <dbReference type="Proteomes" id="UP000187609"/>
    </source>
</evidence>
<dbReference type="Gramene" id="OIS96626">
    <property type="protein sequence ID" value="OIS96626"/>
    <property type="gene ID" value="A4A49_09219"/>
</dbReference>
<dbReference type="AlphaFoldDB" id="A0A1J6ICD3"/>
<sequence length="344" mass="36565">MGNECFDSDILLAFDMAIDDGVDVLSVSLGGDAGAYVNDSVAIGSFHVVKHGIVVVTYAGNSGPGPVTYAKLGHWTLRRTPTASITHPTTQLGTKLAPVMAAFSTIGPNTVTSEILKEVPSQTYEDSMDMRANLEVSSGTNLWSDEVEIMEKAGDATLSPKTNGERQHKEEALVDCLSPNPTINPRSRKTRVDDKEGDAQLMAILIMGTTQESQKGASYIVRSPNQTDAGVMAQGNGKIIPGFAATVKPNLGGVYNLQFKARQEVEKARANGEVMKEATRKSVDLVELAPIGSNMESGQSNNAMQLATAAIDDPGILAGKTFSVTSRILAKGIRPTIRGKGNWE</sequence>
<proteinExistence type="inferred from homology"/>
<dbReference type="PANTHER" id="PTHR10795">
    <property type="entry name" value="PROPROTEIN CONVERTASE SUBTILISIN/KEXIN"/>
    <property type="match status" value="1"/>
</dbReference>
<evidence type="ECO:0000256" key="1">
    <source>
        <dbReference type="ARBA" id="ARBA00011073"/>
    </source>
</evidence>
<gene>
    <name evidence="3" type="primary">SBT5.4_4</name>
    <name evidence="3" type="ORF">A4A49_09219</name>
</gene>
<name>A0A1J6ICD3_NICAT</name>
<dbReference type="STRING" id="49451.A0A1J6ICD3"/>
<accession>A0A1J6ICD3</accession>
<reference evidence="3" key="1">
    <citation type="submission" date="2016-11" db="EMBL/GenBank/DDBJ databases">
        <title>The genome of Nicotiana attenuata.</title>
        <authorList>
            <person name="Xu S."/>
            <person name="Brockmoeller T."/>
            <person name="Gaquerel E."/>
            <person name="Navarro A."/>
            <person name="Kuhl H."/>
            <person name="Gase K."/>
            <person name="Ling Z."/>
            <person name="Zhou W."/>
            <person name="Kreitzer C."/>
            <person name="Stanke M."/>
            <person name="Tang H."/>
            <person name="Lyons E."/>
            <person name="Pandey P."/>
            <person name="Pandey S.P."/>
            <person name="Timmermann B."/>
            <person name="Baldwin I.T."/>
        </authorList>
    </citation>
    <scope>NUCLEOTIDE SEQUENCE [LARGE SCALE GENOMIC DNA]</scope>
    <source>
        <strain evidence="3">UT</strain>
    </source>
</reference>
<organism evidence="3 4">
    <name type="scientific">Nicotiana attenuata</name>
    <name type="common">Coyote tobacco</name>
    <dbReference type="NCBI Taxonomy" id="49451"/>
    <lineage>
        <taxon>Eukaryota</taxon>
        <taxon>Viridiplantae</taxon>
        <taxon>Streptophyta</taxon>
        <taxon>Embryophyta</taxon>
        <taxon>Tracheophyta</taxon>
        <taxon>Spermatophyta</taxon>
        <taxon>Magnoliopsida</taxon>
        <taxon>eudicotyledons</taxon>
        <taxon>Gunneridae</taxon>
        <taxon>Pentapetalae</taxon>
        <taxon>asterids</taxon>
        <taxon>lamiids</taxon>
        <taxon>Solanales</taxon>
        <taxon>Solanaceae</taxon>
        <taxon>Nicotianoideae</taxon>
        <taxon>Nicotianeae</taxon>
        <taxon>Nicotiana</taxon>
    </lineage>
</organism>
<keyword evidence="2" id="KW-0732">Signal</keyword>
<keyword evidence="4" id="KW-1185">Reference proteome</keyword>
<dbReference type="GO" id="GO:0006508">
    <property type="term" value="P:proteolysis"/>
    <property type="evidence" value="ECO:0007669"/>
    <property type="project" value="UniProtKB-KW"/>
</dbReference>
<comment type="similarity">
    <text evidence="1">Belongs to the peptidase S8 family.</text>
</comment>
<dbReference type="InterPro" id="IPR045051">
    <property type="entry name" value="SBT"/>
</dbReference>
<dbReference type="EMBL" id="MJEQ01037193">
    <property type="protein sequence ID" value="OIS96626.1"/>
    <property type="molecule type" value="Genomic_DNA"/>
</dbReference>
<protein>
    <submittedName>
        <fullName evidence="3">Subtilisin-like protease sbt5.4</fullName>
    </submittedName>
</protein>
<dbReference type="InterPro" id="IPR036852">
    <property type="entry name" value="Peptidase_S8/S53_dom_sf"/>
</dbReference>
<dbReference type="SUPFAM" id="SSF52743">
    <property type="entry name" value="Subtilisin-like"/>
    <property type="match status" value="1"/>
</dbReference>
<dbReference type="Proteomes" id="UP000187609">
    <property type="component" value="Unassembled WGS sequence"/>
</dbReference>
<dbReference type="GO" id="GO:0004252">
    <property type="term" value="F:serine-type endopeptidase activity"/>
    <property type="evidence" value="ECO:0007669"/>
    <property type="project" value="InterPro"/>
</dbReference>
<dbReference type="Gene3D" id="3.40.50.200">
    <property type="entry name" value="Peptidase S8/S53 domain"/>
    <property type="match status" value="1"/>
</dbReference>
<evidence type="ECO:0000256" key="2">
    <source>
        <dbReference type="ARBA" id="ARBA00022729"/>
    </source>
</evidence>